<protein>
    <submittedName>
        <fullName evidence="1">Uncharacterized protein</fullName>
    </submittedName>
</protein>
<sequence>MEHPILLYFWGSRSDAKPESSPEMCMSLSLVFVFGCRVQGSQ</sequence>
<proteinExistence type="predicted"/>
<dbReference type="AlphaFoldDB" id="A0A0A8Z459"/>
<reference evidence="1" key="1">
    <citation type="submission" date="2014-09" db="EMBL/GenBank/DDBJ databases">
        <authorList>
            <person name="Magalhaes I.L.F."/>
            <person name="Oliveira U."/>
            <person name="Santos F.R."/>
            <person name="Vidigal T.H.D.A."/>
            <person name="Brescovit A.D."/>
            <person name="Santos A.J."/>
        </authorList>
    </citation>
    <scope>NUCLEOTIDE SEQUENCE</scope>
    <source>
        <tissue evidence="1">Shoot tissue taken approximately 20 cm above the soil surface</tissue>
    </source>
</reference>
<accession>A0A0A8Z459</accession>
<name>A0A0A8Z459_ARUDO</name>
<reference evidence="1" key="2">
    <citation type="journal article" date="2015" name="Data Brief">
        <title>Shoot transcriptome of the giant reed, Arundo donax.</title>
        <authorList>
            <person name="Barrero R.A."/>
            <person name="Guerrero F.D."/>
            <person name="Moolhuijzen P."/>
            <person name="Goolsby J.A."/>
            <person name="Tidwell J."/>
            <person name="Bellgard S.E."/>
            <person name="Bellgard M.I."/>
        </authorList>
    </citation>
    <scope>NUCLEOTIDE SEQUENCE</scope>
    <source>
        <tissue evidence="1">Shoot tissue taken approximately 20 cm above the soil surface</tissue>
    </source>
</reference>
<evidence type="ECO:0000313" key="1">
    <source>
        <dbReference type="EMBL" id="JAD31560.1"/>
    </source>
</evidence>
<dbReference type="EMBL" id="GBRH01266335">
    <property type="protein sequence ID" value="JAD31560.1"/>
    <property type="molecule type" value="Transcribed_RNA"/>
</dbReference>
<organism evidence="1">
    <name type="scientific">Arundo donax</name>
    <name type="common">Giant reed</name>
    <name type="synonym">Donax arundinaceus</name>
    <dbReference type="NCBI Taxonomy" id="35708"/>
    <lineage>
        <taxon>Eukaryota</taxon>
        <taxon>Viridiplantae</taxon>
        <taxon>Streptophyta</taxon>
        <taxon>Embryophyta</taxon>
        <taxon>Tracheophyta</taxon>
        <taxon>Spermatophyta</taxon>
        <taxon>Magnoliopsida</taxon>
        <taxon>Liliopsida</taxon>
        <taxon>Poales</taxon>
        <taxon>Poaceae</taxon>
        <taxon>PACMAD clade</taxon>
        <taxon>Arundinoideae</taxon>
        <taxon>Arundineae</taxon>
        <taxon>Arundo</taxon>
    </lineage>
</organism>